<keyword evidence="2" id="KW-1185">Reference proteome</keyword>
<accession>A0A9X2D2R6</accession>
<dbReference type="RefSeq" id="WP_250423045.1">
    <property type="nucleotide sequence ID" value="NZ_JAJKBJ010000020.1"/>
</dbReference>
<evidence type="ECO:0000313" key="2">
    <source>
        <dbReference type="Proteomes" id="UP001139721"/>
    </source>
</evidence>
<reference evidence="1" key="1">
    <citation type="submission" date="2021-11" db="EMBL/GenBank/DDBJ databases">
        <title>Legionella maioricencis sp. nov., a new species isolated from hot water samples in Mallorca.</title>
        <authorList>
            <person name="Crespi S."/>
            <person name="Drasar V."/>
            <person name="Salva-Serra F."/>
            <person name="Jaen-Luchoro D."/>
            <person name="Pineiro-Iglesias B."/>
            <person name="Aliaga F."/>
            <person name="Fernandez-Juarez V."/>
            <person name="Coll G."/>
            <person name="Moore E.R.B."/>
            <person name="Bennasar-Figueras A."/>
        </authorList>
    </citation>
    <scope>NUCLEOTIDE SEQUENCE</scope>
    <source>
        <strain evidence="1">HCPI-6</strain>
    </source>
</reference>
<evidence type="ECO:0000313" key="1">
    <source>
        <dbReference type="EMBL" id="MCL9685172.1"/>
    </source>
</evidence>
<dbReference type="AlphaFoldDB" id="A0A9X2D2R6"/>
<gene>
    <name evidence="1" type="ORF">LOX96_13780</name>
</gene>
<sequence>MSHSENTNRIALDREFTERFITALTDDIHSSKHGTETNSQVLAVAKYLLNHPEVCPTLSLEQIIRGTLNMALALEDAKYRIIFAENVGEDKFKQYREERAKWFGDYDQGVDAAIGDLDSFWPIAIPVIKRAAKSPLFMMSSCVPKTLAVYFEYAKQLDNDFEPPTLPSPDRSHFSVPRDRQGYLEFEIDTRKVKKSSEDEKIFLKAILQDFSNKITQVSGNEGTILVAEKLKTKLREAVDIYLDGQPTKEAKELFITSCSAAIEEAKPLLEKELGWGDYLTNLLKSLVNAVISATNSATRSNFTLFSKAKASLVPEVEDIEQNLRDNMSPSN</sequence>
<proteinExistence type="predicted"/>
<organism evidence="1 2">
    <name type="scientific">Legionella maioricensis</name>
    <dbReference type="NCBI Taxonomy" id="2896528"/>
    <lineage>
        <taxon>Bacteria</taxon>
        <taxon>Pseudomonadati</taxon>
        <taxon>Pseudomonadota</taxon>
        <taxon>Gammaproteobacteria</taxon>
        <taxon>Legionellales</taxon>
        <taxon>Legionellaceae</taxon>
        <taxon>Legionella</taxon>
    </lineage>
</organism>
<protein>
    <recommendedName>
        <fullName evidence="3">Dot/Icm T4SS effector</fullName>
    </recommendedName>
</protein>
<dbReference type="Proteomes" id="UP001139721">
    <property type="component" value="Unassembled WGS sequence"/>
</dbReference>
<dbReference type="EMBL" id="JAJKBJ010000020">
    <property type="protein sequence ID" value="MCL9685172.1"/>
    <property type="molecule type" value="Genomic_DNA"/>
</dbReference>
<evidence type="ECO:0008006" key="3">
    <source>
        <dbReference type="Google" id="ProtNLM"/>
    </source>
</evidence>
<comment type="caution">
    <text evidence="1">The sequence shown here is derived from an EMBL/GenBank/DDBJ whole genome shotgun (WGS) entry which is preliminary data.</text>
</comment>
<name>A0A9X2D2R6_9GAMM</name>